<feature type="transmembrane region" description="Helical" evidence="1">
    <location>
        <begin position="25"/>
        <end position="43"/>
    </location>
</feature>
<dbReference type="KEGG" id="phm:PSMK_p00330"/>
<name>I0IJF7_PHYMF</name>
<sequence length="194" mass="20305">MLPLSLADAADVLRLLLQPPPLHPILVNMTAGLIPAAVFFDSAGRFNRRASLSSAGWWMTVLAAVVTPFTALAGWLWLDEMGGHGDPMLVHKWLGTSLAVLVIGLALWRWRERRRETQPDARVGARPAYIAAGAVFVVFLVAQGHIGGMLSFGSGGGHGGGGGHAEGAAAPDEGWKASVPAADATEEGGHEHGH</sequence>
<dbReference type="AlphaFoldDB" id="I0IJF7"/>
<feature type="transmembrane region" description="Helical" evidence="1">
    <location>
        <begin position="128"/>
        <end position="146"/>
    </location>
</feature>
<dbReference type="Proteomes" id="UP000007881">
    <property type="component" value="Plasmid pPSMK1"/>
</dbReference>
<feature type="transmembrane region" description="Helical" evidence="1">
    <location>
        <begin position="90"/>
        <end position="108"/>
    </location>
</feature>
<dbReference type="Pfam" id="PF09990">
    <property type="entry name" value="DUF2231"/>
    <property type="match status" value="1"/>
</dbReference>
<accession>I0IJF7</accession>
<geneLocation type="plasmid" evidence="3 4">
    <name>pPSMK1</name>
</geneLocation>
<protein>
    <recommendedName>
        <fullName evidence="2">DUF2231 domain-containing protein</fullName>
    </recommendedName>
</protein>
<proteinExistence type="predicted"/>
<dbReference type="HOGENOM" id="CLU_1401335_0_0_0"/>
<evidence type="ECO:0000259" key="2">
    <source>
        <dbReference type="Pfam" id="PF09990"/>
    </source>
</evidence>
<keyword evidence="1" id="KW-0472">Membrane</keyword>
<dbReference type="EMBL" id="AP012339">
    <property type="protein sequence ID" value="BAM05395.1"/>
    <property type="molecule type" value="Genomic_DNA"/>
</dbReference>
<keyword evidence="4" id="KW-1185">Reference proteome</keyword>
<keyword evidence="3" id="KW-0614">Plasmid</keyword>
<reference evidence="3 4" key="1">
    <citation type="submission" date="2012-02" db="EMBL/GenBank/DDBJ databases">
        <title>Complete genome sequence of Phycisphaera mikurensis NBRC 102666.</title>
        <authorList>
            <person name="Ankai A."/>
            <person name="Hosoyama A."/>
            <person name="Terui Y."/>
            <person name="Sekine M."/>
            <person name="Fukai R."/>
            <person name="Kato Y."/>
            <person name="Nakamura S."/>
            <person name="Yamada-Narita S."/>
            <person name="Kawakoshi A."/>
            <person name="Fukunaga Y."/>
            <person name="Yamazaki S."/>
            <person name="Fujita N."/>
        </authorList>
    </citation>
    <scope>NUCLEOTIDE SEQUENCE [LARGE SCALE GENOMIC DNA]</scope>
    <source>
        <strain evidence="4">NBRC 102666 / KCTC 22515 / FYK2301M01</strain>
        <plasmid evidence="3 4">pPSMK1</plasmid>
    </source>
</reference>
<dbReference type="RefSeq" id="WP_014438598.1">
    <property type="nucleotide sequence ID" value="NC_017081.1"/>
</dbReference>
<evidence type="ECO:0000313" key="3">
    <source>
        <dbReference type="EMBL" id="BAM05395.1"/>
    </source>
</evidence>
<feature type="transmembrane region" description="Helical" evidence="1">
    <location>
        <begin position="55"/>
        <end position="78"/>
    </location>
</feature>
<evidence type="ECO:0000313" key="4">
    <source>
        <dbReference type="Proteomes" id="UP000007881"/>
    </source>
</evidence>
<feature type="domain" description="DUF2231" evidence="2">
    <location>
        <begin position="20"/>
        <end position="155"/>
    </location>
</feature>
<organism evidence="3 4">
    <name type="scientific">Phycisphaera mikurensis (strain NBRC 102666 / KCTC 22515 / FYK2301M01)</name>
    <dbReference type="NCBI Taxonomy" id="1142394"/>
    <lineage>
        <taxon>Bacteria</taxon>
        <taxon>Pseudomonadati</taxon>
        <taxon>Planctomycetota</taxon>
        <taxon>Phycisphaerae</taxon>
        <taxon>Phycisphaerales</taxon>
        <taxon>Phycisphaeraceae</taxon>
        <taxon>Phycisphaera</taxon>
    </lineage>
</organism>
<keyword evidence="1" id="KW-0812">Transmembrane</keyword>
<evidence type="ECO:0000256" key="1">
    <source>
        <dbReference type="SAM" id="Phobius"/>
    </source>
</evidence>
<dbReference type="InterPro" id="IPR019251">
    <property type="entry name" value="DUF2231_TM"/>
</dbReference>
<keyword evidence="1" id="KW-1133">Transmembrane helix</keyword>
<dbReference type="eggNOG" id="COG4244">
    <property type="taxonomic scope" value="Bacteria"/>
</dbReference>
<gene>
    <name evidence="3" type="ordered locus">PSMK_p00330</name>
</gene>